<feature type="compositionally biased region" description="Low complexity" evidence="1">
    <location>
        <begin position="164"/>
        <end position="173"/>
    </location>
</feature>
<evidence type="ECO:0000256" key="1">
    <source>
        <dbReference type="SAM" id="MobiDB-lite"/>
    </source>
</evidence>
<organism evidence="3 4">
    <name type="scientific">Pichia membranifaciens NRRL Y-2026</name>
    <dbReference type="NCBI Taxonomy" id="763406"/>
    <lineage>
        <taxon>Eukaryota</taxon>
        <taxon>Fungi</taxon>
        <taxon>Dikarya</taxon>
        <taxon>Ascomycota</taxon>
        <taxon>Saccharomycotina</taxon>
        <taxon>Pichiomycetes</taxon>
        <taxon>Pichiales</taxon>
        <taxon>Pichiaceae</taxon>
        <taxon>Pichia</taxon>
    </lineage>
</organism>
<keyword evidence="4" id="KW-1185">Reference proteome</keyword>
<keyword evidence="2" id="KW-0472">Membrane</keyword>
<protein>
    <submittedName>
        <fullName evidence="3">Uncharacterized protein</fullName>
    </submittedName>
</protein>
<keyword evidence="2" id="KW-0812">Transmembrane</keyword>
<feature type="region of interest" description="Disordered" evidence="1">
    <location>
        <begin position="164"/>
        <end position="194"/>
    </location>
</feature>
<evidence type="ECO:0000313" key="3">
    <source>
        <dbReference type="EMBL" id="ODQ46015.1"/>
    </source>
</evidence>
<dbReference type="Proteomes" id="UP000094455">
    <property type="component" value="Unassembled WGS sequence"/>
</dbReference>
<dbReference type="STRING" id="763406.A0A1E3NIQ5"/>
<sequence>MLLTKTGRLAGAAVWKGWAIGHRHTMHDEDLGRAPVQLIRGRGAPLPYQSNGKHTESVEAGAEKVEAGWERQPSELKTMRKTLSVIGDPLPLDYLRNGGDQVAERGEKPVEREVENEEEAVQRPAAQGRKPRALRLADLGQPLPLKYNPAFNESWRAEQRLLTQAQAPAPTQQHSTRRAKQTSAAGVYDFGTPLPLPYADDDAIETEQYLRWKSSAAPGAFDEWKTQQDGRSRDTSRIPSGAADEGDLSQPPRSANVTSSIEDAEAQPEERIRDAAIPEPMLGAEHEQRRQQQQEQEQAPEQAPEPEPEPAPAPEMAVDHEIQRYILHDDYRGLEEKLGDAEFRLRLLRYTRNLKRQYDALCRVLHAPAVDDDVDNGPYSDTAGPGFLSAPRRAVVLQSAALSTGAFVLLCTISYFLAD</sequence>
<feature type="compositionally biased region" description="Low complexity" evidence="1">
    <location>
        <begin position="293"/>
        <end position="302"/>
    </location>
</feature>
<feature type="compositionally biased region" description="Polar residues" evidence="1">
    <location>
        <begin position="251"/>
        <end position="261"/>
    </location>
</feature>
<dbReference type="AlphaFoldDB" id="A0A1E3NIQ5"/>
<reference evidence="3 4" key="1">
    <citation type="journal article" date="2016" name="Proc. Natl. Acad. Sci. U.S.A.">
        <title>Comparative genomics of biotechnologically important yeasts.</title>
        <authorList>
            <person name="Riley R."/>
            <person name="Haridas S."/>
            <person name="Wolfe K.H."/>
            <person name="Lopes M.R."/>
            <person name="Hittinger C.T."/>
            <person name="Goeker M."/>
            <person name="Salamov A.A."/>
            <person name="Wisecaver J.H."/>
            <person name="Long T.M."/>
            <person name="Calvey C.H."/>
            <person name="Aerts A.L."/>
            <person name="Barry K.W."/>
            <person name="Choi C."/>
            <person name="Clum A."/>
            <person name="Coughlan A.Y."/>
            <person name="Deshpande S."/>
            <person name="Douglass A.P."/>
            <person name="Hanson S.J."/>
            <person name="Klenk H.-P."/>
            <person name="LaButti K.M."/>
            <person name="Lapidus A."/>
            <person name="Lindquist E.A."/>
            <person name="Lipzen A.M."/>
            <person name="Meier-Kolthoff J.P."/>
            <person name="Ohm R.A."/>
            <person name="Otillar R.P."/>
            <person name="Pangilinan J.L."/>
            <person name="Peng Y."/>
            <person name="Rokas A."/>
            <person name="Rosa C.A."/>
            <person name="Scheuner C."/>
            <person name="Sibirny A.A."/>
            <person name="Slot J.C."/>
            <person name="Stielow J.B."/>
            <person name="Sun H."/>
            <person name="Kurtzman C.P."/>
            <person name="Blackwell M."/>
            <person name="Grigoriev I.V."/>
            <person name="Jeffries T.W."/>
        </authorList>
    </citation>
    <scope>NUCLEOTIDE SEQUENCE [LARGE SCALE GENOMIC DNA]</scope>
    <source>
        <strain evidence="3 4">NRRL Y-2026</strain>
    </source>
</reference>
<feature type="compositionally biased region" description="Pro residues" evidence="1">
    <location>
        <begin position="303"/>
        <end position="313"/>
    </location>
</feature>
<feature type="region of interest" description="Disordered" evidence="1">
    <location>
        <begin position="102"/>
        <end position="131"/>
    </location>
</feature>
<dbReference type="RefSeq" id="XP_019017128.1">
    <property type="nucleotide sequence ID" value="XM_019160643.1"/>
</dbReference>
<feature type="region of interest" description="Disordered" evidence="1">
    <location>
        <begin position="221"/>
        <end position="271"/>
    </location>
</feature>
<gene>
    <name evidence="3" type="ORF">PICMEDRAFT_150499</name>
</gene>
<accession>A0A1E3NIQ5</accession>
<evidence type="ECO:0000313" key="4">
    <source>
        <dbReference type="Proteomes" id="UP000094455"/>
    </source>
</evidence>
<dbReference type="GeneID" id="30177330"/>
<dbReference type="EMBL" id="KV454004">
    <property type="protein sequence ID" value="ODQ46015.1"/>
    <property type="molecule type" value="Genomic_DNA"/>
</dbReference>
<keyword evidence="2" id="KW-1133">Transmembrane helix</keyword>
<feature type="compositionally biased region" description="Basic and acidic residues" evidence="1">
    <location>
        <begin position="222"/>
        <end position="236"/>
    </location>
</feature>
<proteinExistence type="predicted"/>
<evidence type="ECO:0000256" key="2">
    <source>
        <dbReference type="SAM" id="Phobius"/>
    </source>
</evidence>
<feature type="compositionally biased region" description="Basic and acidic residues" evidence="1">
    <location>
        <begin position="102"/>
        <end position="113"/>
    </location>
</feature>
<feature type="transmembrane region" description="Helical" evidence="2">
    <location>
        <begin position="395"/>
        <end position="418"/>
    </location>
</feature>
<name>A0A1E3NIQ5_9ASCO</name>
<dbReference type="OrthoDB" id="10674333at2759"/>
<feature type="region of interest" description="Disordered" evidence="1">
    <location>
        <begin position="284"/>
        <end position="314"/>
    </location>
</feature>